<evidence type="ECO:0000313" key="1">
    <source>
        <dbReference type="EMBL" id="CDW24958.1"/>
    </source>
</evidence>
<reference evidence="1" key="1">
    <citation type="submission" date="2014-05" db="EMBL/GenBank/DDBJ databases">
        <authorList>
            <person name="Chronopoulou M."/>
        </authorList>
    </citation>
    <scope>NUCLEOTIDE SEQUENCE</scope>
    <source>
        <tissue evidence="1">Whole organism</tissue>
    </source>
</reference>
<dbReference type="EMBL" id="HACA01007597">
    <property type="protein sequence ID" value="CDW24958.1"/>
    <property type="molecule type" value="Transcribed_RNA"/>
</dbReference>
<dbReference type="AlphaFoldDB" id="A0A0K2TG05"/>
<organism evidence="1">
    <name type="scientific">Lepeophtheirus salmonis</name>
    <name type="common">Salmon louse</name>
    <name type="synonym">Caligus salmonis</name>
    <dbReference type="NCBI Taxonomy" id="72036"/>
    <lineage>
        <taxon>Eukaryota</taxon>
        <taxon>Metazoa</taxon>
        <taxon>Ecdysozoa</taxon>
        <taxon>Arthropoda</taxon>
        <taxon>Crustacea</taxon>
        <taxon>Multicrustacea</taxon>
        <taxon>Hexanauplia</taxon>
        <taxon>Copepoda</taxon>
        <taxon>Siphonostomatoida</taxon>
        <taxon>Caligidae</taxon>
        <taxon>Lepeophtheirus</taxon>
    </lineage>
</organism>
<sequence>MARPSYTDIFLAGAPLYKIYVLCMYRLKAILHLHAPPPPYPHSTAPFLKSLS</sequence>
<proteinExistence type="predicted"/>
<name>A0A0K2TG05_LEPSM</name>
<accession>A0A0K2TG05</accession>
<protein>
    <submittedName>
        <fullName evidence="1">Uncharacterized protein</fullName>
    </submittedName>
</protein>